<dbReference type="GO" id="GO:0012505">
    <property type="term" value="C:endomembrane system"/>
    <property type="evidence" value="ECO:0007669"/>
    <property type="project" value="UniProtKB-SubCell"/>
</dbReference>
<evidence type="ECO:0000313" key="5">
    <source>
        <dbReference type="EMBL" id="NYS70161.1"/>
    </source>
</evidence>
<sequence length="165" mass="18151">MGARVPPVVVLAAAGAAQRLTGRRRKRTARSVLASTVTAGLSGALILESVVQFARHRTTVDPHGVESASTLVTTGPHALTRNPMYVGMLGLLVARAVARRRRGALLPAAGFWWAMDRFQIPAEERALAERFGQEYADYCERVPRWLWRGEAYSRKPAGSREEPRC</sequence>
<keyword evidence="3" id="KW-1133">Transmembrane helix</keyword>
<dbReference type="PANTHER" id="PTHR12714">
    <property type="entry name" value="PROTEIN-S ISOPRENYLCYSTEINE O-METHYLTRANSFERASE"/>
    <property type="match status" value="1"/>
</dbReference>
<evidence type="ECO:0000256" key="4">
    <source>
        <dbReference type="ARBA" id="ARBA00023136"/>
    </source>
</evidence>
<dbReference type="AlphaFoldDB" id="A0A853EPS8"/>
<keyword evidence="5" id="KW-0489">Methyltransferase</keyword>
<protein>
    <submittedName>
        <fullName evidence="5">Isoprenylcysteine carboxylmethyltransferase family protein</fullName>
    </submittedName>
</protein>
<dbReference type="GO" id="GO:0032259">
    <property type="term" value="P:methylation"/>
    <property type="evidence" value="ECO:0007669"/>
    <property type="project" value="UniProtKB-KW"/>
</dbReference>
<organism evidence="5 6">
    <name type="scientific">Actinomyces bowdenii</name>
    <dbReference type="NCBI Taxonomy" id="131109"/>
    <lineage>
        <taxon>Bacteria</taxon>
        <taxon>Bacillati</taxon>
        <taxon>Actinomycetota</taxon>
        <taxon>Actinomycetes</taxon>
        <taxon>Actinomycetales</taxon>
        <taxon>Actinomycetaceae</taxon>
        <taxon>Actinomyces</taxon>
    </lineage>
</organism>
<keyword evidence="2" id="KW-0812">Transmembrane</keyword>
<dbReference type="Gene3D" id="1.20.120.1630">
    <property type="match status" value="1"/>
</dbReference>
<evidence type="ECO:0000256" key="3">
    <source>
        <dbReference type="ARBA" id="ARBA00022989"/>
    </source>
</evidence>
<gene>
    <name evidence="5" type="ORF">HZZ05_11715</name>
</gene>
<dbReference type="Pfam" id="PF04191">
    <property type="entry name" value="PEMT"/>
    <property type="match status" value="1"/>
</dbReference>
<evidence type="ECO:0000313" key="6">
    <source>
        <dbReference type="Proteomes" id="UP000572528"/>
    </source>
</evidence>
<dbReference type="GO" id="GO:0008168">
    <property type="term" value="F:methyltransferase activity"/>
    <property type="evidence" value="ECO:0007669"/>
    <property type="project" value="UniProtKB-KW"/>
</dbReference>
<evidence type="ECO:0000256" key="1">
    <source>
        <dbReference type="ARBA" id="ARBA00004127"/>
    </source>
</evidence>
<accession>A0A853EPS8</accession>
<name>A0A853EPS8_9ACTO</name>
<dbReference type="Proteomes" id="UP000572528">
    <property type="component" value="Unassembled WGS sequence"/>
</dbReference>
<keyword evidence="5" id="KW-0808">Transferase</keyword>
<dbReference type="PANTHER" id="PTHR12714:SF24">
    <property type="entry name" value="SLR1182 PROTEIN"/>
    <property type="match status" value="1"/>
</dbReference>
<comment type="subcellular location">
    <subcellularLocation>
        <location evidence="1">Endomembrane system</location>
        <topology evidence="1">Multi-pass membrane protein</topology>
    </subcellularLocation>
</comment>
<reference evidence="5 6" key="1">
    <citation type="submission" date="2020-07" db="EMBL/GenBank/DDBJ databases">
        <title>MOT database genomes.</title>
        <authorList>
            <person name="Joseph S."/>
            <person name="Aduse-Opoku J."/>
            <person name="Hashim A."/>
            <person name="Wade W."/>
            <person name="Curtis M."/>
        </authorList>
    </citation>
    <scope>NUCLEOTIDE SEQUENCE [LARGE SCALE GENOMIC DNA]</scope>
    <source>
        <strain evidence="5 6">WMus004</strain>
    </source>
</reference>
<proteinExistence type="predicted"/>
<dbReference type="EMBL" id="JACBXV010000222">
    <property type="protein sequence ID" value="NYS70161.1"/>
    <property type="molecule type" value="Genomic_DNA"/>
</dbReference>
<evidence type="ECO:0000256" key="2">
    <source>
        <dbReference type="ARBA" id="ARBA00022692"/>
    </source>
</evidence>
<dbReference type="InterPro" id="IPR007318">
    <property type="entry name" value="Phopholipid_MeTrfase"/>
</dbReference>
<comment type="caution">
    <text evidence="5">The sequence shown here is derived from an EMBL/GenBank/DDBJ whole genome shotgun (WGS) entry which is preliminary data.</text>
</comment>
<keyword evidence="4" id="KW-0472">Membrane</keyword>